<protein>
    <submittedName>
        <fullName evidence="1">4839_t:CDS:1</fullName>
    </submittedName>
</protein>
<feature type="non-terminal residue" evidence="1">
    <location>
        <position position="1"/>
    </location>
</feature>
<organism evidence="1 2">
    <name type="scientific">Funneliformis mosseae</name>
    <name type="common">Endomycorrhizal fungus</name>
    <name type="synonym">Glomus mosseae</name>
    <dbReference type="NCBI Taxonomy" id="27381"/>
    <lineage>
        <taxon>Eukaryota</taxon>
        <taxon>Fungi</taxon>
        <taxon>Fungi incertae sedis</taxon>
        <taxon>Mucoromycota</taxon>
        <taxon>Glomeromycotina</taxon>
        <taxon>Glomeromycetes</taxon>
        <taxon>Glomerales</taxon>
        <taxon>Glomeraceae</taxon>
        <taxon>Funneliformis</taxon>
    </lineage>
</organism>
<gene>
    <name evidence="1" type="ORF">FMOSSE_LOCUS14652</name>
</gene>
<name>A0A9N9I1P7_FUNMO</name>
<proteinExistence type="predicted"/>
<dbReference type="Proteomes" id="UP000789375">
    <property type="component" value="Unassembled WGS sequence"/>
</dbReference>
<keyword evidence="2" id="KW-1185">Reference proteome</keyword>
<evidence type="ECO:0000313" key="2">
    <source>
        <dbReference type="Proteomes" id="UP000789375"/>
    </source>
</evidence>
<sequence>IEKTSEEICEILVNTHLNPDEDLIKIMDDDNDINTEVNSFGEKSDLIIGNTLNLDADVFINNLDKIIENSLEENLEGERNIQNVVEKENDTNIE</sequence>
<evidence type="ECO:0000313" key="1">
    <source>
        <dbReference type="EMBL" id="CAG8716140.1"/>
    </source>
</evidence>
<accession>A0A9N9I1P7</accession>
<comment type="caution">
    <text evidence="1">The sequence shown here is derived from an EMBL/GenBank/DDBJ whole genome shotgun (WGS) entry which is preliminary data.</text>
</comment>
<dbReference type="AlphaFoldDB" id="A0A9N9I1P7"/>
<dbReference type="EMBL" id="CAJVPP010011960">
    <property type="protein sequence ID" value="CAG8716140.1"/>
    <property type="molecule type" value="Genomic_DNA"/>
</dbReference>
<reference evidence="1" key="1">
    <citation type="submission" date="2021-06" db="EMBL/GenBank/DDBJ databases">
        <authorList>
            <person name="Kallberg Y."/>
            <person name="Tangrot J."/>
            <person name="Rosling A."/>
        </authorList>
    </citation>
    <scope>NUCLEOTIDE SEQUENCE</scope>
    <source>
        <strain evidence="1">87-6 pot B 2015</strain>
    </source>
</reference>